<accession>A0A517VV16</accession>
<organism evidence="1 2">
    <name type="scientific">Gimesia aquarii</name>
    <dbReference type="NCBI Taxonomy" id="2527964"/>
    <lineage>
        <taxon>Bacteria</taxon>
        <taxon>Pseudomonadati</taxon>
        <taxon>Planctomycetota</taxon>
        <taxon>Planctomycetia</taxon>
        <taxon>Planctomycetales</taxon>
        <taxon>Planctomycetaceae</taxon>
        <taxon>Gimesia</taxon>
    </lineage>
</organism>
<evidence type="ECO:0000313" key="2">
    <source>
        <dbReference type="Proteomes" id="UP000318704"/>
    </source>
</evidence>
<proteinExistence type="predicted"/>
<evidence type="ECO:0000313" key="1">
    <source>
        <dbReference type="EMBL" id="QDT96852.1"/>
    </source>
</evidence>
<gene>
    <name evidence="1" type="ORF">V144x_23100</name>
</gene>
<dbReference type="Proteomes" id="UP000318704">
    <property type="component" value="Chromosome"/>
</dbReference>
<sequence>MNYENPDHILQQQEQYQAAVRNATKLLHSAVLDAQLAVTKSFQIKSSIQDAATTQESLINDSLKNDSTAIIDIVDSAFQKAKVILNDASMSLETSQILDSSAQAVPEQQIPTLPGFPATKITTETAENDTETPEDLLSQNMKWMDSSMLQLFESMQNQPETK</sequence>
<dbReference type="RefSeq" id="WP_144985248.1">
    <property type="nucleotide sequence ID" value="NZ_CP037920.1"/>
</dbReference>
<dbReference type="EMBL" id="CP037920">
    <property type="protein sequence ID" value="QDT96852.1"/>
    <property type="molecule type" value="Genomic_DNA"/>
</dbReference>
<protein>
    <submittedName>
        <fullName evidence="1">Uncharacterized protein</fullName>
    </submittedName>
</protein>
<reference evidence="1 2" key="1">
    <citation type="submission" date="2019-03" db="EMBL/GenBank/DDBJ databases">
        <title>Deep-cultivation of Planctomycetes and their phenomic and genomic characterization uncovers novel biology.</title>
        <authorList>
            <person name="Wiegand S."/>
            <person name="Jogler M."/>
            <person name="Boedeker C."/>
            <person name="Pinto D."/>
            <person name="Vollmers J."/>
            <person name="Rivas-Marin E."/>
            <person name="Kohn T."/>
            <person name="Peeters S.H."/>
            <person name="Heuer A."/>
            <person name="Rast P."/>
            <person name="Oberbeckmann S."/>
            <person name="Bunk B."/>
            <person name="Jeske O."/>
            <person name="Meyerdierks A."/>
            <person name="Storesund J.E."/>
            <person name="Kallscheuer N."/>
            <person name="Luecker S."/>
            <person name="Lage O.M."/>
            <person name="Pohl T."/>
            <person name="Merkel B.J."/>
            <person name="Hornburger P."/>
            <person name="Mueller R.-W."/>
            <person name="Bruemmer F."/>
            <person name="Labrenz M."/>
            <person name="Spormann A.M."/>
            <person name="Op den Camp H."/>
            <person name="Overmann J."/>
            <person name="Amann R."/>
            <person name="Jetten M.S.M."/>
            <person name="Mascher T."/>
            <person name="Medema M.H."/>
            <person name="Devos D.P."/>
            <person name="Kaster A.-K."/>
            <person name="Ovreas L."/>
            <person name="Rohde M."/>
            <person name="Galperin M.Y."/>
            <person name="Jogler C."/>
        </authorList>
    </citation>
    <scope>NUCLEOTIDE SEQUENCE [LARGE SCALE GENOMIC DNA]</scope>
    <source>
        <strain evidence="1 2">V144</strain>
    </source>
</reference>
<dbReference type="KEGG" id="gaw:V144x_23100"/>
<dbReference type="AlphaFoldDB" id="A0A517VV16"/>
<name>A0A517VV16_9PLAN</name>